<comment type="caution">
    <text evidence="1">The sequence shown here is derived from an EMBL/GenBank/DDBJ whole genome shotgun (WGS) entry which is preliminary data.</text>
</comment>
<keyword evidence="2" id="KW-1185">Reference proteome</keyword>
<dbReference type="Gene3D" id="3.40.20.10">
    <property type="entry name" value="Severin"/>
    <property type="match status" value="1"/>
</dbReference>
<gene>
    <name evidence="1" type="ORF">RFI_32987</name>
</gene>
<accession>X6LUN4</accession>
<dbReference type="AlphaFoldDB" id="X6LUN4"/>
<proteinExistence type="predicted"/>
<reference evidence="1 2" key="1">
    <citation type="journal article" date="2013" name="Curr. Biol.">
        <title>The Genome of the Foraminiferan Reticulomyxa filosa.</title>
        <authorList>
            <person name="Glockner G."/>
            <person name="Hulsmann N."/>
            <person name="Schleicher M."/>
            <person name="Noegel A.A."/>
            <person name="Eichinger L."/>
            <person name="Gallinger C."/>
            <person name="Pawlowski J."/>
            <person name="Sierra R."/>
            <person name="Euteneuer U."/>
            <person name="Pillet L."/>
            <person name="Moustafa A."/>
            <person name="Platzer M."/>
            <person name="Groth M."/>
            <person name="Szafranski K."/>
            <person name="Schliwa M."/>
        </authorList>
    </citation>
    <scope>NUCLEOTIDE SEQUENCE [LARGE SCALE GENOMIC DNA]</scope>
</reference>
<dbReference type="SUPFAM" id="SSF55753">
    <property type="entry name" value="Actin depolymerizing proteins"/>
    <property type="match status" value="1"/>
</dbReference>
<name>X6LUN4_RETFI</name>
<dbReference type="Proteomes" id="UP000023152">
    <property type="component" value="Unassembled WGS sequence"/>
</dbReference>
<dbReference type="EMBL" id="ASPP01029404">
    <property type="protein sequence ID" value="ETO04410.1"/>
    <property type="molecule type" value="Genomic_DNA"/>
</dbReference>
<dbReference type="InterPro" id="IPR029006">
    <property type="entry name" value="ADF-H/Gelsolin-like_dom_sf"/>
</dbReference>
<protein>
    <submittedName>
        <fullName evidence="1">Uncharacterized protein</fullName>
    </submittedName>
</protein>
<dbReference type="OrthoDB" id="10249245at2759"/>
<organism evidence="1 2">
    <name type="scientific">Reticulomyxa filosa</name>
    <dbReference type="NCBI Taxonomy" id="46433"/>
    <lineage>
        <taxon>Eukaryota</taxon>
        <taxon>Sar</taxon>
        <taxon>Rhizaria</taxon>
        <taxon>Retaria</taxon>
        <taxon>Foraminifera</taxon>
        <taxon>Monothalamids</taxon>
        <taxon>Reticulomyxidae</taxon>
        <taxon>Reticulomyxa</taxon>
    </lineage>
</organism>
<sequence>MLEVGFLQPKCKEVEKTFKNFVQFQYYVRNVVNGLTSSKNVENITNEKVQKQGEESTHKNNAFPVATRSKNKKMKVLFAHRRIKRDIVVKQGNNVIYVLYNTEMASVRSKMTYAFTKMHLLKQLRTMYCFFDINFGIFFL</sequence>
<evidence type="ECO:0000313" key="2">
    <source>
        <dbReference type="Proteomes" id="UP000023152"/>
    </source>
</evidence>
<evidence type="ECO:0000313" key="1">
    <source>
        <dbReference type="EMBL" id="ETO04410.1"/>
    </source>
</evidence>